<dbReference type="Proteomes" id="UP000215595">
    <property type="component" value="Unassembled WGS sequence"/>
</dbReference>
<evidence type="ECO:0000313" key="3">
    <source>
        <dbReference type="Proteomes" id="UP000215595"/>
    </source>
</evidence>
<name>A0A258FJ72_9CAUL</name>
<sequence length="60" mass="6048">MTAAAPWLWIGSASAFLALCLMLGLKLISPKRFAQILAGLGSGLTIGLALSRLSAGGPHG</sequence>
<comment type="caution">
    <text evidence="2">The sequence shown here is derived from an EMBL/GenBank/DDBJ whole genome shotgun (WGS) entry which is preliminary data.</text>
</comment>
<keyword evidence="1" id="KW-0812">Transmembrane</keyword>
<dbReference type="AlphaFoldDB" id="A0A258FJ72"/>
<evidence type="ECO:0000256" key="1">
    <source>
        <dbReference type="SAM" id="Phobius"/>
    </source>
</evidence>
<proteinExistence type="predicted"/>
<reference evidence="2 3" key="1">
    <citation type="submission" date="2017-03" db="EMBL/GenBank/DDBJ databases">
        <title>Lifting the veil on microbial sulfur biogeochemistry in mining wastewaters.</title>
        <authorList>
            <person name="Kantor R.S."/>
            <person name="Colenbrander Nelson T."/>
            <person name="Marshall S."/>
            <person name="Bennett D."/>
            <person name="Apte S."/>
            <person name="Camacho D."/>
            <person name="Thomas B.C."/>
            <person name="Warren L.A."/>
            <person name="Banfield J.F."/>
        </authorList>
    </citation>
    <scope>NUCLEOTIDE SEQUENCE [LARGE SCALE GENOMIC DNA]</scope>
    <source>
        <strain evidence="2">32-69-9</strain>
    </source>
</reference>
<evidence type="ECO:0000313" key="2">
    <source>
        <dbReference type="EMBL" id="OYX32640.1"/>
    </source>
</evidence>
<feature type="transmembrane region" description="Helical" evidence="1">
    <location>
        <begin position="37"/>
        <end position="55"/>
    </location>
</feature>
<gene>
    <name evidence="2" type="ORF">B7Z01_10790</name>
</gene>
<keyword evidence="1" id="KW-1133">Transmembrane helix</keyword>
<organism evidence="2 3">
    <name type="scientific">Brevundimonas subvibrioides</name>
    <dbReference type="NCBI Taxonomy" id="74313"/>
    <lineage>
        <taxon>Bacteria</taxon>
        <taxon>Pseudomonadati</taxon>
        <taxon>Pseudomonadota</taxon>
        <taxon>Alphaproteobacteria</taxon>
        <taxon>Caulobacterales</taxon>
        <taxon>Caulobacteraceae</taxon>
        <taxon>Brevundimonas</taxon>
    </lineage>
</organism>
<feature type="transmembrane region" description="Helical" evidence="1">
    <location>
        <begin position="6"/>
        <end position="25"/>
    </location>
</feature>
<keyword evidence="1" id="KW-0472">Membrane</keyword>
<protein>
    <submittedName>
        <fullName evidence="2">Uncharacterized protein</fullName>
    </submittedName>
</protein>
<accession>A0A258FJ72</accession>
<dbReference type="EMBL" id="NCEB01000021">
    <property type="protein sequence ID" value="OYX32640.1"/>
    <property type="molecule type" value="Genomic_DNA"/>
</dbReference>